<dbReference type="Gene3D" id="2.40.170.20">
    <property type="entry name" value="TonB-dependent receptor, beta-barrel domain"/>
    <property type="match status" value="1"/>
</dbReference>
<dbReference type="SUPFAM" id="SSF56935">
    <property type="entry name" value="Porins"/>
    <property type="match status" value="1"/>
</dbReference>
<dbReference type="Pfam" id="PF13715">
    <property type="entry name" value="CarbopepD_reg_2"/>
    <property type="match status" value="1"/>
</dbReference>
<dbReference type="RefSeq" id="WP_123896971.1">
    <property type="nucleotide sequence ID" value="NZ_RPFJ01000006.1"/>
</dbReference>
<dbReference type="PANTHER" id="PTHR30069">
    <property type="entry name" value="TONB-DEPENDENT OUTER MEMBRANE RECEPTOR"/>
    <property type="match status" value="1"/>
</dbReference>
<dbReference type="SUPFAM" id="SSF49464">
    <property type="entry name" value="Carboxypeptidase regulatory domain-like"/>
    <property type="match status" value="1"/>
</dbReference>
<keyword evidence="2 8" id="KW-0813">Transport</keyword>
<sequence>MKNYILILLIMVLSTVRLLGQQLTVKGKIIDANNNKPIEEASIQNKNTTQFTTSNKDGSFEIIASINDVLVINHVSFITKEIMVVSEKLFITLEDKLINLDNIIVEADVLRDLSQSTVIVENIKSTTQPRNVGDLFRDIKGFGIQKRGAYASEPIFRAFKYEQLNIQLDGGMKIVNACPNRMDPITTHIISDEIDRIEVVRGPFTVRFGQNFGGIINLVSKNLNSVSNGIHGSIDAGYETNGQNISTTGNIIFKGEKLDLSLNGEYRDYDDYKDGNGTEVPSSFRTTDYSVKLGYNPTEKQRLQLSWRQSFGRDIDHAGLPMDSPYDDSFLAGIDYKIYELSPLVNSFSIKGFYSEVDHLMTNDNRPSFNATEASSNVFSTTYGGKTEFVLSPNNNLFIFTGLDANLIERDGDRIRTVKIMNGNTLPTPKVFTDKIWQDSEVYDFGVFIEGKYRLSNKYTLTAGLRSDFVHAAINDPEEDFLQFYGGTIDDANETNFSGNVSVKYKENNSQIQLALGRGVRTASMIERFVNHFSVGVDPYEYVGNPNLDPEINNQIELSFNKKYSQIEFGASVFYSYIQDYILPIVDENIPRKFMPTAQPSVAKRFVNIDEATQAGFEFYWNYKITDHFKFSSDISYTYAQNEEYNEPLAQITPMTAHAALKYQKSNYWLNLNSRFVAAQNRISESFMETASEDFATFDFSIGVKPIKNLTIGASVLNIFDEAYYEHLNFSYNNSNFLSGRIFEPGRNFTVKVNYQF</sequence>
<comment type="similarity">
    <text evidence="8 9">Belongs to the TonB-dependent receptor family.</text>
</comment>
<dbReference type="Gene3D" id="2.170.130.10">
    <property type="entry name" value="TonB-dependent receptor, plug domain"/>
    <property type="match status" value="1"/>
</dbReference>
<evidence type="ECO:0000259" key="11">
    <source>
        <dbReference type="Pfam" id="PF07715"/>
    </source>
</evidence>
<organism evidence="12 13">
    <name type="scientific">Aureibaculum marinum</name>
    <dbReference type="NCBI Taxonomy" id="2487930"/>
    <lineage>
        <taxon>Bacteria</taxon>
        <taxon>Pseudomonadati</taxon>
        <taxon>Bacteroidota</taxon>
        <taxon>Flavobacteriia</taxon>
        <taxon>Flavobacteriales</taxon>
        <taxon>Flavobacteriaceae</taxon>
        <taxon>Aureibaculum</taxon>
    </lineage>
</organism>
<evidence type="ECO:0000256" key="7">
    <source>
        <dbReference type="ARBA" id="ARBA00023237"/>
    </source>
</evidence>
<evidence type="ECO:0000256" key="3">
    <source>
        <dbReference type="ARBA" id="ARBA00022452"/>
    </source>
</evidence>
<dbReference type="CDD" id="cd01347">
    <property type="entry name" value="ligand_gated_channel"/>
    <property type="match status" value="1"/>
</dbReference>
<keyword evidence="13" id="KW-1185">Reference proteome</keyword>
<dbReference type="GO" id="GO:0044718">
    <property type="term" value="P:siderophore transmembrane transport"/>
    <property type="evidence" value="ECO:0007669"/>
    <property type="project" value="TreeGrafter"/>
</dbReference>
<dbReference type="AlphaFoldDB" id="A0A3N4NR03"/>
<dbReference type="PROSITE" id="PS52016">
    <property type="entry name" value="TONB_DEPENDENT_REC_3"/>
    <property type="match status" value="1"/>
</dbReference>
<keyword evidence="12" id="KW-0675">Receptor</keyword>
<reference evidence="12 13" key="1">
    <citation type="submission" date="2018-11" db="EMBL/GenBank/DDBJ databases">
        <title>Aureibaculum marinum gen. nov., sp. nov., a member of the family Flavobacteriaceae isolated from the Bohai Sea.</title>
        <authorList>
            <person name="Ji X."/>
        </authorList>
    </citation>
    <scope>NUCLEOTIDE SEQUENCE [LARGE SCALE GENOMIC DNA]</scope>
    <source>
        <strain evidence="12 13">BH-SD17</strain>
    </source>
</reference>
<evidence type="ECO:0000259" key="10">
    <source>
        <dbReference type="Pfam" id="PF00593"/>
    </source>
</evidence>
<dbReference type="EMBL" id="RPFJ01000006">
    <property type="protein sequence ID" value="RPD98654.1"/>
    <property type="molecule type" value="Genomic_DNA"/>
</dbReference>
<evidence type="ECO:0000313" key="13">
    <source>
        <dbReference type="Proteomes" id="UP000270856"/>
    </source>
</evidence>
<evidence type="ECO:0000256" key="1">
    <source>
        <dbReference type="ARBA" id="ARBA00004571"/>
    </source>
</evidence>
<dbReference type="InterPro" id="IPR036942">
    <property type="entry name" value="Beta-barrel_TonB_sf"/>
</dbReference>
<dbReference type="PANTHER" id="PTHR30069:SF49">
    <property type="entry name" value="OUTER MEMBRANE PROTEIN C"/>
    <property type="match status" value="1"/>
</dbReference>
<feature type="domain" description="TonB-dependent receptor plug" evidence="11">
    <location>
        <begin position="116"/>
        <end position="214"/>
    </location>
</feature>
<dbReference type="InterPro" id="IPR039426">
    <property type="entry name" value="TonB-dep_rcpt-like"/>
</dbReference>
<gene>
    <name evidence="12" type="ORF">EGM88_05540</name>
</gene>
<keyword evidence="5 9" id="KW-0798">TonB box</keyword>
<dbReference type="InterPro" id="IPR012910">
    <property type="entry name" value="Plug_dom"/>
</dbReference>
<evidence type="ECO:0000313" key="12">
    <source>
        <dbReference type="EMBL" id="RPD98654.1"/>
    </source>
</evidence>
<evidence type="ECO:0000256" key="9">
    <source>
        <dbReference type="RuleBase" id="RU003357"/>
    </source>
</evidence>
<dbReference type="InterPro" id="IPR037066">
    <property type="entry name" value="Plug_dom_sf"/>
</dbReference>
<protein>
    <submittedName>
        <fullName evidence="12">TonB-dependent receptor</fullName>
    </submittedName>
</protein>
<dbReference type="GO" id="GO:0015344">
    <property type="term" value="F:siderophore uptake transmembrane transporter activity"/>
    <property type="evidence" value="ECO:0007669"/>
    <property type="project" value="TreeGrafter"/>
</dbReference>
<evidence type="ECO:0000256" key="6">
    <source>
        <dbReference type="ARBA" id="ARBA00023136"/>
    </source>
</evidence>
<dbReference type="GO" id="GO:0009279">
    <property type="term" value="C:cell outer membrane"/>
    <property type="evidence" value="ECO:0007669"/>
    <property type="project" value="UniProtKB-SubCell"/>
</dbReference>
<feature type="domain" description="TonB-dependent receptor-like beta-barrel" evidence="10">
    <location>
        <begin position="328"/>
        <end position="719"/>
    </location>
</feature>
<dbReference type="OrthoDB" id="9759247at2"/>
<dbReference type="Pfam" id="PF00593">
    <property type="entry name" value="TonB_dep_Rec_b-barrel"/>
    <property type="match status" value="1"/>
</dbReference>
<dbReference type="Proteomes" id="UP000270856">
    <property type="component" value="Unassembled WGS sequence"/>
</dbReference>
<evidence type="ECO:0000256" key="8">
    <source>
        <dbReference type="PROSITE-ProRule" id="PRU01360"/>
    </source>
</evidence>
<evidence type="ECO:0000256" key="5">
    <source>
        <dbReference type="ARBA" id="ARBA00023077"/>
    </source>
</evidence>
<keyword evidence="4 8" id="KW-0812">Transmembrane</keyword>
<comment type="subcellular location">
    <subcellularLocation>
        <location evidence="1 8">Cell outer membrane</location>
        <topology evidence="1 8">Multi-pass membrane protein</topology>
    </subcellularLocation>
</comment>
<dbReference type="InterPro" id="IPR000531">
    <property type="entry name" value="Beta-barrel_TonB"/>
</dbReference>
<comment type="caution">
    <text evidence="12">The sequence shown here is derived from an EMBL/GenBank/DDBJ whole genome shotgun (WGS) entry which is preliminary data.</text>
</comment>
<accession>A0A3N4NR03</accession>
<name>A0A3N4NR03_9FLAO</name>
<keyword evidence="3 8" id="KW-1134">Transmembrane beta strand</keyword>
<evidence type="ECO:0000256" key="4">
    <source>
        <dbReference type="ARBA" id="ARBA00022692"/>
    </source>
</evidence>
<evidence type="ECO:0000256" key="2">
    <source>
        <dbReference type="ARBA" id="ARBA00022448"/>
    </source>
</evidence>
<proteinExistence type="inferred from homology"/>
<dbReference type="InterPro" id="IPR008969">
    <property type="entry name" value="CarboxyPept-like_regulatory"/>
</dbReference>
<keyword evidence="7 8" id="KW-0998">Cell outer membrane</keyword>
<keyword evidence="6 8" id="KW-0472">Membrane</keyword>
<dbReference type="Pfam" id="PF07715">
    <property type="entry name" value="Plug"/>
    <property type="match status" value="1"/>
</dbReference>